<keyword evidence="2" id="KW-1003">Cell membrane</keyword>
<keyword evidence="4 7" id="KW-0808">Transferase</keyword>
<dbReference type="GO" id="GO:0016746">
    <property type="term" value="F:acyltransferase activity"/>
    <property type="evidence" value="ECO:0007669"/>
    <property type="project" value="UniProtKB-KW"/>
</dbReference>
<sequence>MAAPAPAAGSDWAGRRERSNALALRLMSWIAVSCGRRVARWVLHPITLYFMLFAPGPRRQSRRFLRRALGRAPRFADGYRQVHAFAATVLDRVYLLRGRHALFDVQVRGEEAVVQTLAEGRGAFLVGAHVGSFEVLRDVGRHHPGLRIAMVMFPDNARMVNAALRAIAPEVRLDVIALGRPDTPLRVRDWMDEGGLVGILADRTLALGDGPRRDLHRLPFLGEPAPFSDGPFRLAMLLRRRVIFMVGLYLGGARYEVRFQTLADFSTPPAGAAAREAAVRQALHDYVATLEALCREHPSNWFNFHDVWAQDAPAEAAAPGARPAPGGPDGPR</sequence>
<reference evidence="8" key="1">
    <citation type="submission" date="2015-07" db="EMBL/GenBank/DDBJ databases">
        <title>Discovery of a poly(ethylene terephthalate assimilation.</title>
        <authorList>
            <person name="Yoshida S."/>
            <person name="Hiraga K."/>
            <person name="Takehana T."/>
            <person name="Taniguchi I."/>
            <person name="Yamaji H."/>
            <person name="Maeda Y."/>
            <person name="Toyohara K."/>
            <person name="Miyamoto K."/>
            <person name="Kimura Y."/>
            <person name="Oda K."/>
        </authorList>
    </citation>
    <scope>NUCLEOTIDE SEQUENCE [LARGE SCALE GENOMIC DNA]</scope>
    <source>
        <strain evidence="8">NBRC 110686 / TISTR 2288 / 201-F6</strain>
    </source>
</reference>
<evidence type="ECO:0000313" key="8">
    <source>
        <dbReference type="Proteomes" id="UP000037660"/>
    </source>
</evidence>
<evidence type="ECO:0000313" key="7">
    <source>
        <dbReference type="EMBL" id="GAP37295.1"/>
    </source>
</evidence>
<comment type="subcellular location">
    <subcellularLocation>
        <location evidence="1">Cell inner membrane</location>
    </subcellularLocation>
</comment>
<keyword evidence="8" id="KW-1185">Reference proteome</keyword>
<dbReference type="InterPro" id="IPR004960">
    <property type="entry name" value="LipA_acyltrans"/>
</dbReference>
<evidence type="ECO:0000256" key="2">
    <source>
        <dbReference type="ARBA" id="ARBA00022475"/>
    </source>
</evidence>
<dbReference type="RefSeq" id="WP_197284699.1">
    <property type="nucleotide sequence ID" value="NZ_JBFBPI010000045.1"/>
</dbReference>
<name>A0A0K8P521_PISS1</name>
<dbReference type="STRING" id="1547922.ISF6_3150"/>
<keyword evidence="3" id="KW-0997">Cell inner membrane</keyword>
<protein>
    <submittedName>
        <fullName evidence="7">Lysophospholipid acyltransferase</fullName>
    </submittedName>
</protein>
<dbReference type="PANTHER" id="PTHR30606:SF9">
    <property type="entry name" value="LIPID A BIOSYNTHESIS LAUROYLTRANSFERASE"/>
    <property type="match status" value="1"/>
</dbReference>
<dbReference type="AlphaFoldDB" id="A0A0K8P521"/>
<dbReference type="CDD" id="cd07984">
    <property type="entry name" value="LPLAT_LABLAT-like"/>
    <property type="match status" value="1"/>
</dbReference>
<dbReference type="EMBL" id="BBYR01000045">
    <property type="protein sequence ID" value="GAP37295.1"/>
    <property type="molecule type" value="Genomic_DNA"/>
</dbReference>
<keyword evidence="6 7" id="KW-0012">Acyltransferase</keyword>
<reference evidence="7 8" key="2">
    <citation type="journal article" date="2016" name="Science">
        <title>A bacterium that degrades and assimilates poly(ethylene terephthalate).</title>
        <authorList>
            <person name="Yoshida S."/>
            <person name="Hiraga K."/>
            <person name="Takehana T."/>
            <person name="Taniguchi I."/>
            <person name="Yamaji H."/>
            <person name="Maeda Y."/>
            <person name="Toyohara K."/>
            <person name="Miyamoto K."/>
            <person name="Kimura Y."/>
            <person name="Oda K."/>
        </authorList>
    </citation>
    <scope>NUCLEOTIDE SEQUENCE [LARGE SCALE GENOMIC DNA]</scope>
    <source>
        <strain evidence="8">NBRC 110686 / TISTR 2288 / 201-F6</strain>
    </source>
</reference>
<dbReference type="InterPro" id="IPR014548">
    <property type="entry name" value="Ac_Trasf"/>
</dbReference>
<dbReference type="Proteomes" id="UP000037660">
    <property type="component" value="Unassembled WGS sequence"/>
</dbReference>
<evidence type="ECO:0000256" key="3">
    <source>
        <dbReference type="ARBA" id="ARBA00022519"/>
    </source>
</evidence>
<gene>
    <name evidence="7" type="ORF">ISF6_3150</name>
</gene>
<proteinExistence type="predicted"/>
<comment type="caution">
    <text evidence="7">The sequence shown here is derived from an EMBL/GenBank/DDBJ whole genome shotgun (WGS) entry which is preliminary data.</text>
</comment>
<evidence type="ECO:0000256" key="4">
    <source>
        <dbReference type="ARBA" id="ARBA00022679"/>
    </source>
</evidence>
<dbReference type="PANTHER" id="PTHR30606">
    <property type="entry name" value="LIPID A BIOSYNTHESIS LAUROYL ACYLTRANSFERASE"/>
    <property type="match status" value="1"/>
</dbReference>
<keyword evidence="5" id="KW-0472">Membrane</keyword>
<organism evidence="7 8">
    <name type="scientific">Piscinibacter sakaiensis</name>
    <name type="common">Ideonella sakaiensis</name>
    <dbReference type="NCBI Taxonomy" id="1547922"/>
    <lineage>
        <taxon>Bacteria</taxon>
        <taxon>Pseudomonadati</taxon>
        <taxon>Pseudomonadota</taxon>
        <taxon>Betaproteobacteria</taxon>
        <taxon>Burkholderiales</taxon>
        <taxon>Sphaerotilaceae</taxon>
        <taxon>Piscinibacter</taxon>
    </lineage>
</organism>
<dbReference type="GO" id="GO:0009247">
    <property type="term" value="P:glycolipid biosynthetic process"/>
    <property type="evidence" value="ECO:0007669"/>
    <property type="project" value="UniProtKB-ARBA"/>
</dbReference>
<dbReference type="PIRSF" id="PIRSF028561">
    <property type="entry name" value="Ac_Trasf"/>
    <property type="match status" value="1"/>
</dbReference>
<evidence type="ECO:0000256" key="6">
    <source>
        <dbReference type="ARBA" id="ARBA00023315"/>
    </source>
</evidence>
<evidence type="ECO:0000256" key="5">
    <source>
        <dbReference type="ARBA" id="ARBA00023136"/>
    </source>
</evidence>
<evidence type="ECO:0000256" key="1">
    <source>
        <dbReference type="ARBA" id="ARBA00004533"/>
    </source>
</evidence>
<accession>A0A0K8P521</accession>
<dbReference type="GO" id="GO:0005886">
    <property type="term" value="C:plasma membrane"/>
    <property type="evidence" value="ECO:0007669"/>
    <property type="project" value="UniProtKB-SubCell"/>
</dbReference>